<gene>
    <name evidence="3" type="ORF">J2W56_000612</name>
</gene>
<dbReference type="PANTHER" id="PTHR30344:SF1">
    <property type="entry name" value="6-PHOSPHOGLUCONOLACTONASE"/>
    <property type="match status" value="1"/>
</dbReference>
<keyword evidence="2" id="KW-0812">Transmembrane</keyword>
<evidence type="ECO:0000313" key="4">
    <source>
        <dbReference type="Proteomes" id="UP001251217"/>
    </source>
</evidence>
<keyword evidence="4" id="KW-1185">Reference proteome</keyword>
<dbReference type="Proteomes" id="UP001251217">
    <property type="component" value="Unassembled WGS sequence"/>
</dbReference>
<evidence type="ECO:0000313" key="3">
    <source>
        <dbReference type="EMBL" id="MDR7166894.1"/>
    </source>
</evidence>
<feature type="transmembrane region" description="Helical" evidence="2">
    <location>
        <begin position="24"/>
        <end position="45"/>
    </location>
</feature>
<dbReference type="InterPro" id="IPR015943">
    <property type="entry name" value="WD40/YVTN_repeat-like_dom_sf"/>
</dbReference>
<evidence type="ECO:0000256" key="1">
    <source>
        <dbReference type="ARBA" id="ARBA00005564"/>
    </source>
</evidence>
<dbReference type="RefSeq" id="WP_310398804.1">
    <property type="nucleotide sequence ID" value="NZ_JAVDWW010000001.1"/>
</dbReference>
<dbReference type="SUPFAM" id="SSF50969">
    <property type="entry name" value="YVTN repeat-like/Quinoprotein amine dehydrogenase"/>
    <property type="match status" value="1"/>
</dbReference>
<dbReference type="InterPro" id="IPR050282">
    <property type="entry name" value="Cycloisomerase_2"/>
</dbReference>
<keyword evidence="2" id="KW-1133">Transmembrane helix</keyword>
<dbReference type="InterPro" id="IPR019405">
    <property type="entry name" value="Lactonase_7-beta_prop"/>
</dbReference>
<organism evidence="3 4">
    <name type="scientific">Nocardia kruczakiae</name>
    <dbReference type="NCBI Taxonomy" id="261477"/>
    <lineage>
        <taxon>Bacteria</taxon>
        <taxon>Bacillati</taxon>
        <taxon>Actinomycetota</taxon>
        <taxon>Actinomycetes</taxon>
        <taxon>Mycobacteriales</taxon>
        <taxon>Nocardiaceae</taxon>
        <taxon>Nocardia</taxon>
    </lineage>
</organism>
<dbReference type="PANTHER" id="PTHR30344">
    <property type="entry name" value="6-PHOSPHOGLUCONOLACTONASE-RELATED"/>
    <property type="match status" value="1"/>
</dbReference>
<evidence type="ECO:0000256" key="2">
    <source>
        <dbReference type="SAM" id="Phobius"/>
    </source>
</evidence>
<sequence>MNDRNTPSTGKVASSRKGRRRTSALAAAIGVAVGVSIGVVGTPMAGADPTGPSYLLVGGTGSSNLGVLRESGGHLSGTGPTVPIETGTLTVAVTPNNRYVYVAHTISGTLQGFRVNPDGSLAPLAEARLDPGQPVVGAVVSPDGRWLFATVGSMTNEVRTYAIAASGALHPVASATIPGATSGLSIPTVSPDGRFLFAPSFVGATMDSFAIGDDGHLTLAGPQVATGDRPALPSVTPNGKFLYITNEGTNDVSAYSISPTGALTPIGRFPTKGTPHGMAITPDGRYLYLPQTTGMGVSGFAILDNGALAPIPGAEAPSEPGHFPGRVVLSPDAKRLYVIDTLTAAGTEKVFTYRVLDNGALEPTGEPPAETGVVFSDGATGVFVTPGA</sequence>
<reference evidence="3 4" key="1">
    <citation type="submission" date="2023-07" db="EMBL/GenBank/DDBJ databases">
        <title>Sorghum-associated microbial communities from plants grown in Nebraska, USA.</title>
        <authorList>
            <person name="Schachtman D."/>
        </authorList>
    </citation>
    <scope>NUCLEOTIDE SEQUENCE [LARGE SCALE GENOMIC DNA]</scope>
    <source>
        <strain evidence="3 4">4272</strain>
    </source>
</reference>
<accession>A0ABU1X9E2</accession>
<dbReference type="EMBL" id="JAVDWW010000001">
    <property type="protein sequence ID" value="MDR7166894.1"/>
    <property type="molecule type" value="Genomic_DNA"/>
</dbReference>
<comment type="similarity">
    <text evidence="1">Belongs to the cycloisomerase 2 family.</text>
</comment>
<dbReference type="InterPro" id="IPR011044">
    <property type="entry name" value="Quino_amine_DH_bsu"/>
</dbReference>
<dbReference type="Pfam" id="PF10282">
    <property type="entry name" value="Lactonase"/>
    <property type="match status" value="1"/>
</dbReference>
<proteinExistence type="inferred from homology"/>
<dbReference type="Gene3D" id="2.130.10.10">
    <property type="entry name" value="YVTN repeat-like/Quinoprotein amine dehydrogenase"/>
    <property type="match status" value="2"/>
</dbReference>
<comment type="caution">
    <text evidence="3">The sequence shown here is derived from an EMBL/GenBank/DDBJ whole genome shotgun (WGS) entry which is preliminary data.</text>
</comment>
<keyword evidence="2" id="KW-0472">Membrane</keyword>
<protein>
    <submittedName>
        <fullName evidence="3">6-phosphogluconolactonase (Cycloisomerase 2 family)</fullName>
    </submittedName>
</protein>
<name>A0ABU1X9E2_9NOCA</name>